<dbReference type="RefSeq" id="WP_204699816.1">
    <property type="nucleotide sequence ID" value="NZ_JAFBEC010000024.1"/>
</dbReference>
<sequence length="230" mass="25698">MIHLKNLDKQYKNGDQTLHVLNDIHLKIEENEFVAIMGPSGSGKSTLMNMIGCLDQPTSGEYLLHGTDVASQPEKELAKVRNAQIGFVFQQFHLLPKLSAMMNVELPLIYGGIKKKERKERARLALEKVGLEDRVNHLPNQLSGGQKQRVAIARALINEPSLILADEPTGALDSKSGTQIMELFTQLHHEGATLIMVTHEQEVADYARRIVTVRDGEIIKDRGHENVVPR</sequence>
<dbReference type="GO" id="GO:0005524">
    <property type="term" value="F:ATP binding"/>
    <property type="evidence" value="ECO:0007669"/>
    <property type="project" value="UniProtKB-KW"/>
</dbReference>
<evidence type="ECO:0000256" key="2">
    <source>
        <dbReference type="ARBA" id="ARBA00022741"/>
    </source>
</evidence>
<dbReference type="PROSITE" id="PS50893">
    <property type="entry name" value="ABC_TRANSPORTER_2"/>
    <property type="match status" value="1"/>
</dbReference>
<dbReference type="InterPro" id="IPR027417">
    <property type="entry name" value="P-loop_NTPase"/>
</dbReference>
<keyword evidence="1" id="KW-0813">Transport</keyword>
<reference evidence="5 6" key="1">
    <citation type="submission" date="2021-01" db="EMBL/GenBank/DDBJ databases">
        <title>Genomic Encyclopedia of Type Strains, Phase IV (KMG-IV): sequencing the most valuable type-strain genomes for metagenomic binning, comparative biology and taxonomic classification.</title>
        <authorList>
            <person name="Goeker M."/>
        </authorList>
    </citation>
    <scope>NUCLEOTIDE SEQUENCE [LARGE SCALE GENOMIC DNA]</scope>
    <source>
        <strain evidence="5 6">DSM 25540</strain>
    </source>
</reference>
<organism evidence="5 6">
    <name type="scientific">Geomicrobium sediminis</name>
    <dbReference type="NCBI Taxonomy" id="1347788"/>
    <lineage>
        <taxon>Bacteria</taxon>
        <taxon>Bacillati</taxon>
        <taxon>Bacillota</taxon>
        <taxon>Bacilli</taxon>
        <taxon>Bacillales</taxon>
        <taxon>Geomicrobium</taxon>
    </lineage>
</organism>
<dbReference type="PROSITE" id="PS00211">
    <property type="entry name" value="ABC_TRANSPORTER_1"/>
    <property type="match status" value="1"/>
</dbReference>
<keyword evidence="2" id="KW-0547">Nucleotide-binding</keyword>
<protein>
    <submittedName>
        <fullName evidence="5">ABC transport system ATP-binding protein</fullName>
    </submittedName>
</protein>
<dbReference type="PANTHER" id="PTHR24220">
    <property type="entry name" value="IMPORT ATP-BINDING PROTEIN"/>
    <property type="match status" value="1"/>
</dbReference>
<keyword evidence="6" id="KW-1185">Reference proteome</keyword>
<dbReference type="InterPro" id="IPR017871">
    <property type="entry name" value="ABC_transporter-like_CS"/>
</dbReference>
<dbReference type="Proteomes" id="UP000741863">
    <property type="component" value="Unassembled WGS sequence"/>
</dbReference>
<dbReference type="InterPro" id="IPR003439">
    <property type="entry name" value="ABC_transporter-like_ATP-bd"/>
</dbReference>
<keyword evidence="3 5" id="KW-0067">ATP-binding</keyword>
<accession>A0ABS2PI35</accession>
<gene>
    <name evidence="5" type="ORF">JOD17_004235</name>
</gene>
<evidence type="ECO:0000313" key="6">
    <source>
        <dbReference type="Proteomes" id="UP000741863"/>
    </source>
</evidence>
<evidence type="ECO:0000256" key="3">
    <source>
        <dbReference type="ARBA" id="ARBA00022840"/>
    </source>
</evidence>
<proteinExistence type="predicted"/>
<evidence type="ECO:0000256" key="1">
    <source>
        <dbReference type="ARBA" id="ARBA00022448"/>
    </source>
</evidence>
<dbReference type="InterPro" id="IPR003593">
    <property type="entry name" value="AAA+_ATPase"/>
</dbReference>
<dbReference type="SMART" id="SM00382">
    <property type="entry name" value="AAA"/>
    <property type="match status" value="1"/>
</dbReference>
<comment type="caution">
    <text evidence="5">The sequence shown here is derived from an EMBL/GenBank/DDBJ whole genome shotgun (WGS) entry which is preliminary data.</text>
</comment>
<dbReference type="Pfam" id="PF00005">
    <property type="entry name" value="ABC_tran"/>
    <property type="match status" value="1"/>
</dbReference>
<dbReference type="InterPro" id="IPR017911">
    <property type="entry name" value="MacB-like_ATP-bd"/>
</dbReference>
<dbReference type="SUPFAM" id="SSF52540">
    <property type="entry name" value="P-loop containing nucleoside triphosphate hydrolases"/>
    <property type="match status" value="1"/>
</dbReference>
<evidence type="ECO:0000259" key="4">
    <source>
        <dbReference type="PROSITE" id="PS50893"/>
    </source>
</evidence>
<evidence type="ECO:0000313" key="5">
    <source>
        <dbReference type="EMBL" id="MBM7635092.1"/>
    </source>
</evidence>
<dbReference type="PANTHER" id="PTHR24220:SF692">
    <property type="entry name" value="ABC TRANSPORTER DOMAIN-CONTAINING PROTEIN"/>
    <property type="match status" value="1"/>
</dbReference>
<dbReference type="CDD" id="cd03255">
    <property type="entry name" value="ABC_MJ0796_LolCDE_FtsE"/>
    <property type="match status" value="1"/>
</dbReference>
<feature type="domain" description="ABC transporter" evidence="4">
    <location>
        <begin position="2"/>
        <end position="230"/>
    </location>
</feature>
<dbReference type="Gene3D" id="3.40.50.300">
    <property type="entry name" value="P-loop containing nucleotide triphosphate hydrolases"/>
    <property type="match status" value="1"/>
</dbReference>
<name>A0ABS2PI35_9BACL</name>
<dbReference type="InterPro" id="IPR015854">
    <property type="entry name" value="ABC_transpr_LolD-like"/>
</dbReference>
<dbReference type="EMBL" id="JAFBEC010000024">
    <property type="protein sequence ID" value="MBM7635092.1"/>
    <property type="molecule type" value="Genomic_DNA"/>
</dbReference>